<dbReference type="AlphaFoldDB" id="A0A239NXF2"/>
<dbReference type="InterPro" id="IPR010982">
    <property type="entry name" value="Lambda_DNA-bd_dom_sf"/>
</dbReference>
<dbReference type="Pfam" id="PF13560">
    <property type="entry name" value="HTH_31"/>
    <property type="match status" value="1"/>
</dbReference>
<feature type="domain" description="HTH cro/C1-type" evidence="1">
    <location>
        <begin position="18"/>
        <end position="72"/>
    </location>
</feature>
<dbReference type="GO" id="GO:0003677">
    <property type="term" value="F:DNA binding"/>
    <property type="evidence" value="ECO:0007669"/>
    <property type="project" value="InterPro"/>
</dbReference>
<evidence type="ECO:0000313" key="3">
    <source>
        <dbReference type="Proteomes" id="UP000198318"/>
    </source>
</evidence>
<dbReference type="CDD" id="cd00093">
    <property type="entry name" value="HTH_XRE"/>
    <property type="match status" value="1"/>
</dbReference>
<sequence length="325" mass="36372">MPSGTAPTVRQRRIGSALRKARDQHNLTVATAARRFGRSQGWMSMVENGLQVVSPDELADLLDFYDIEDGPLRESLLHLATHKPGKWERAWEGRISANALDLASLEEDAAVIRNFEPCVVPGLLQTPDYTRRLIAVGPAKHNANALVNFRLSRQRVLRRPDSPRYVPIIAEAVLHNHIGRDPGILRAQVRRLAEAARLDHVDLRVLPRTASEYLWLITPCLLIALRPPGRLTVSVSDQFNRSVFIEDEAEVAVHEETFDVLLSAALSLDPPGDCCSGCGNDKRDAPWPAMMGLSKVQQRRSNEASRKCNPLMSHRRWLPRSTSRT</sequence>
<dbReference type="SUPFAM" id="SSF47413">
    <property type="entry name" value="lambda repressor-like DNA-binding domains"/>
    <property type="match status" value="1"/>
</dbReference>
<dbReference type="Gene3D" id="1.10.260.40">
    <property type="entry name" value="lambda repressor-like DNA-binding domains"/>
    <property type="match status" value="1"/>
</dbReference>
<name>A0A239NXF2_9ACTN</name>
<dbReference type="Proteomes" id="UP000198318">
    <property type="component" value="Unassembled WGS sequence"/>
</dbReference>
<dbReference type="InterPro" id="IPR001387">
    <property type="entry name" value="Cro/C1-type_HTH"/>
</dbReference>
<dbReference type="InterPro" id="IPR043917">
    <property type="entry name" value="DUF5753"/>
</dbReference>
<dbReference type="EMBL" id="FZOR01000051">
    <property type="protein sequence ID" value="SNT58799.1"/>
    <property type="molecule type" value="Genomic_DNA"/>
</dbReference>
<organism evidence="2 3">
    <name type="scientific">Actinomadura meyerae</name>
    <dbReference type="NCBI Taxonomy" id="240840"/>
    <lineage>
        <taxon>Bacteria</taxon>
        <taxon>Bacillati</taxon>
        <taxon>Actinomycetota</taxon>
        <taxon>Actinomycetes</taxon>
        <taxon>Streptosporangiales</taxon>
        <taxon>Thermomonosporaceae</taxon>
        <taxon>Actinomadura</taxon>
    </lineage>
</organism>
<protein>
    <submittedName>
        <fullName evidence="2">Helix-turn-helix domain-containing protein</fullName>
    </submittedName>
</protein>
<dbReference type="PROSITE" id="PS50943">
    <property type="entry name" value="HTH_CROC1"/>
    <property type="match status" value="1"/>
</dbReference>
<gene>
    <name evidence="2" type="ORF">SAMN05443665_10512</name>
</gene>
<dbReference type="RefSeq" id="WP_089330389.1">
    <property type="nucleotide sequence ID" value="NZ_FZOR01000051.1"/>
</dbReference>
<evidence type="ECO:0000259" key="1">
    <source>
        <dbReference type="PROSITE" id="PS50943"/>
    </source>
</evidence>
<dbReference type="OrthoDB" id="3462393at2"/>
<dbReference type="SMART" id="SM00530">
    <property type="entry name" value="HTH_XRE"/>
    <property type="match status" value="1"/>
</dbReference>
<dbReference type="Pfam" id="PF19054">
    <property type="entry name" value="DUF5753"/>
    <property type="match status" value="1"/>
</dbReference>
<evidence type="ECO:0000313" key="2">
    <source>
        <dbReference type="EMBL" id="SNT58799.1"/>
    </source>
</evidence>
<proteinExistence type="predicted"/>
<accession>A0A239NXF2</accession>
<keyword evidence="3" id="KW-1185">Reference proteome</keyword>
<reference evidence="2 3" key="1">
    <citation type="submission" date="2017-06" db="EMBL/GenBank/DDBJ databases">
        <authorList>
            <person name="Kim H.J."/>
            <person name="Triplett B.A."/>
        </authorList>
    </citation>
    <scope>NUCLEOTIDE SEQUENCE [LARGE SCALE GENOMIC DNA]</scope>
    <source>
        <strain evidence="2 3">DSM 44715</strain>
    </source>
</reference>